<dbReference type="Gene3D" id="3.40.50.1110">
    <property type="entry name" value="SGNH hydrolase"/>
    <property type="match status" value="1"/>
</dbReference>
<dbReference type="OrthoDB" id="26855at2"/>
<dbReference type="EMBL" id="MAMP01000024">
    <property type="protein sequence ID" value="OES43850.1"/>
    <property type="molecule type" value="Genomic_DNA"/>
</dbReference>
<dbReference type="STRING" id="1714016.BA724_12210"/>
<evidence type="ECO:0000259" key="1">
    <source>
        <dbReference type="Pfam" id="PF13472"/>
    </source>
</evidence>
<dbReference type="Proteomes" id="UP000095658">
    <property type="component" value="Unassembled WGS sequence"/>
</dbReference>
<evidence type="ECO:0000313" key="2">
    <source>
        <dbReference type="EMBL" id="OES43850.1"/>
    </source>
</evidence>
<dbReference type="AlphaFoldDB" id="A0A1E7DL98"/>
<name>A0A1E7DL98_9BACI</name>
<evidence type="ECO:0000313" key="3">
    <source>
        <dbReference type="Proteomes" id="UP000095658"/>
    </source>
</evidence>
<organism evidence="2 3">
    <name type="scientific">Domibacillus iocasae</name>
    <dbReference type="NCBI Taxonomy" id="1714016"/>
    <lineage>
        <taxon>Bacteria</taxon>
        <taxon>Bacillati</taxon>
        <taxon>Bacillota</taxon>
        <taxon>Bacilli</taxon>
        <taxon>Bacillales</taxon>
        <taxon>Bacillaceae</taxon>
        <taxon>Domibacillus</taxon>
    </lineage>
</organism>
<reference evidence="2 3" key="1">
    <citation type="submission" date="2016-06" db="EMBL/GenBank/DDBJ databases">
        <title>Domibacillus iocasae genome sequencing.</title>
        <authorList>
            <person name="Verma A."/>
            <person name="Pal Y."/>
            <person name="Ojha A.K."/>
            <person name="Krishnamurthi S."/>
        </authorList>
    </citation>
    <scope>NUCLEOTIDE SEQUENCE [LARGE SCALE GENOMIC DNA]</scope>
    <source>
        <strain evidence="2 3">DSM 29979</strain>
    </source>
</reference>
<feature type="domain" description="SGNH hydrolase-type esterase" evidence="1">
    <location>
        <begin position="65"/>
        <end position="254"/>
    </location>
</feature>
<accession>A0A1E7DL98</accession>
<gene>
    <name evidence="2" type="ORF">BA724_12210</name>
</gene>
<dbReference type="InterPro" id="IPR051532">
    <property type="entry name" value="Ester_Hydrolysis_Enzymes"/>
</dbReference>
<proteinExistence type="predicted"/>
<dbReference type="RefSeq" id="WP_069939628.1">
    <property type="nucleotide sequence ID" value="NZ_MAMP01000024.1"/>
</dbReference>
<dbReference type="PANTHER" id="PTHR30383">
    <property type="entry name" value="THIOESTERASE 1/PROTEASE 1/LYSOPHOSPHOLIPASE L1"/>
    <property type="match status" value="1"/>
</dbReference>
<dbReference type="PANTHER" id="PTHR30383:SF5">
    <property type="entry name" value="SGNH HYDROLASE-TYPE ESTERASE DOMAIN-CONTAINING PROTEIN"/>
    <property type="match status" value="1"/>
</dbReference>
<dbReference type="GO" id="GO:0004622">
    <property type="term" value="F:phosphatidylcholine lysophospholipase activity"/>
    <property type="evidence" value="ECO:0007669"/>
    <property type="project" value="TreeGrafter"/>
</dbReference>
<protein>
    <recommendedName>
        <fullName evidence="1">SGNH hydrolase-type esterase domain-containing protein</fullName>
    </recommendedName>
</protein>
<dbReference type="InterPro" id="IPR036514">
    <property type="entry name" value="SGNH_hydro_sf"/>
</dbReference>
<sequence>MKVVAAILSLVAACVAGIAIWIYYPQYQIEQLKEGNGPHTLASERKDTYVEYFRKSDKQVLRHVAIGDSIITGFGASPKENLVKTFSENLEASIQKDVQFQNEGINEITSSELNELVQNGEFDEQIKQADIVTINVGGNDILQLGFEEGFYEAVQSFDLLQTEFNGNLTDVLDRVHELNPEATVLLLELYNPLDREFELYTLADRFLPKWNVQLYELASKLDYAVVVDTTEVINSEQPQNLSDDGIHPSELGYHAIAEQMLNQLETRTR</sequence>
<dbReference type="Pfam" id="PF13472">
    <property type="entry name" value="Lipase_GDSL_2"/>
    <property type="match status" value="1"/>
</dbReference>
<dbReference type="SUPFAM" id="SSF52266">
    <property type="entry name" value="SGNH hydrolase"/>
    <property type="match status" value="1"/>
</dbReference>
<keyword evidence="3" id="KW-1185">Reference proteome</keyword>
<comment type="caution">
    <text evidence="2">The sequence shown here is derived from an EMBL/GenBank/DDBJ whole genome shotgun (WGS) entry which is preliminary data.</text>
</comment>
<dbReference type="InterPro" id="IPR013830">
    <property type="entry name" value="SGNH_hydro"/>
</dbReference>